<feature type="domain" description="Response regulatory" evidence="10">
    <location>
        <begin position="250"/>
        <end position="371"/>
    </location>
</feature>
<dbReference type="SMART" id="SM00388">
    <property type="entry name" value="HisKA"/>
    <property type="match status" value="1"/>
</dbReference>
<dbReference type="InterPro" id="IPR001789">
    <property type="entry name" value="Sig_transdc_resp-reg_receiver"/>
</dbReference>
<dbReference type="Pfam" id="PF00512">
    <property type="entry name" value="HisKA"/>
    <property type="match status" value="1"/>
</dbReference>
<dbReference type="PANTHER" id="PTHR45339:SF1">
    <property type="entry name" value="HYBRID SIGNAL TRANSDUCTION HISTIDINE KINASE J"/>
    <property type="match status" value="1"/>
</dbReference>
<keyword evidence="4" id="KW-0808">Transferase</keyword>
<dbReference type="Pfam" id="PF02518">
    <property type="entry name" value="HATPase_c"/>
    <property type="match status" value="1"/>
</dbReference>
<evidence type="ECO:0000256" key="5">
    <source>
        <dbReference type="ARBA" id="ARBA00022741"/>
    </source>
</evidence>
<evidence type="ECO:0000256" key="1">
    <source>
        <dbReference type="ARBA" id="ARBA00000085"/>
    </source>
</evidence>
<feature type="domain" description="Histidine kinase" evidence="9">
    <location>
        <begin position="11"/>
        <end position="232"/>
    </location>
</feature>
<dbReference type="PROSITE" id="PS50109">
    <property type="entry name" value="HIS_KIN"/>
    <property type="match status" value="1"/>
</dbReference>
<dbReference type="InterPro" id="IPR036890">
    <property type="entry name" value="HATPase_C_sf"/>
</dbReference>
<name>A0A382EH77_9ZZZZ</name>
<dbReference type="SMART" id="SM00448">
    <property type="entry name" value="REC"/>
    <property type="match status" value="2"/>
</dbReference>
<sequence>SARVKSEFLANTSHEIRTPMNAIVGMTGLLLDTPLNEQQREFLTTIRESAGALLGVINDILDFSKIEARKLEIEEAPFDLREIVESAMDLLAEQAQSKGLNLACLVFEDVWTSVIGDPGRLRQIVTNLVNNAIKFTEQGEVTVRLNTVGETGREVTIRCEIVDTGIGIPAEAQKHLFQPFTQVDGSFSRRYGGTGLGLTISKQLTEIMGGRIGFESKLGQGSSFWFELPLRKQLESGAAEAQRQLLAGLNVLVVDDNETNHQILRHQLRSRRIKTTEAREAAEALQLLQDAIATDHFFQVVILDSEMPEKDSLGLARAIKDDLLFADLKLILLTPMGNVLPPDSWQGVGINDCLTKPVKQSRLLECITRLLNGQAASVDRPSADQHAKGEAKPLRILVAEDNQVNRKVLLLQLGNLGYTADAVANGLEAFEAIRKMPYDVVLMDCQMPEMNGYEATRAIRQLPGRARQIRILAVTANADPDEKRKCLNAGVDDYLIKPIDLEQLGQALRGIAGEVGAVQGEVGSGDTDSIVEALRSFGDAAVVVELIDLFLQDAPARLA</sequence>
<dbReference type="FunFam" id="1.10.287.130:FF:000002">
    <property type="entry name" value="Two-component osmosensing histidine kinase"/>
    <property type="match status" value="1"/>
</dbReference>
<keyword evidence="6" id="KW-0418">Kinase</keyword>
<dbReference type="AlphaFoldDB" id="A0A382EH77"/>
<dbReference type="SUPFAM" id="SSF47384">
    <property type="entry name" value="Homodimeric domain of signal transducing histidine kinase"/>
    <property type="match status" value="1"/>
</dbReference>
<dbReference type="FunFam" id="3.30.565.10:FF:000010">
    <property type="entry name" value="Sensor histidine kinase RcsC"/>
    <property type="match status" value="1"/>
</dbReference>
<evidence type="ECO:0000256" key="2">
    <source>
        <dbReference type="ARBA" id="ARBA00012438"/>
    </source>
</evidence>
<dbReference type="Gene3D" id="1.10.287.130">
    <property type="match status" value="1"/>
</dbReference>
<dbReference type="EMBL" id="UINC01044547">
    <property type="protein sequence ID" value="SVB50146.1"/>
    <property type="molecule type" value="Genomic_DNA"/>
</dbReference>
<keyword evidence="5" id="KW-0547">Nucleotide-binding</keyword>
<dbReference type="PANTHER" id="PTHR45339">
    <property type="entry name" value="HYBRID SIGNAL TRANSDUCTION HISTIDINE KINASE J"/>
    <property type="match status" value="1"/>
</dbReference>
<feature type="non-terminal residue" evidence="11">
    <location>
        <position position="1"/>
    </location>
</feature>
<evidence type="ECO:0000256" key="7">
    <source>
        <dbReference type="ARBA" id="ARBA00022840"/>
    </source>
</evidence>
<dbReference type="SMART" id="SM00387">
    <property type="entry name" value="HATPase_c"/>
    <property type="match status" value="1"/>
</dbReference>
<dbReference type="GO" id="GO:0000155">
    <property type="term" value="F:phosphorelay sensor kinase activity"/>
    <property type="evidence" value="ECO:0007669"/>
    <property type="project" value="InterPro"/>
</dbReference>
<dbReference type="SUPFAM" id="SSF55874">
    <property type="entry name" value="ATPase domain of HSP90 chaperone/DNA topoisomerase II/histidine kinase"/>
    <property type="match status" value="1"/>
</dbReference>
<feature type="domain" description="Response regulatory" evidence="10">
    <location>
        <begin position="395"/>
        <end position="512"/>
    </location>
</feature>
<dbReference type="Gene3D" id="3.40.50.2300">
    <property type="match status" value="2"/>
</dbReference>
<dbReference type="SUPFAM" id="SSF52172">
    <property type="entry name" value="CheY-like"/>
    <property type="match status" value="2"/>
</dbReference>
<evidence type="ECO:0000259" key="10">
    <source>
        <dbReference type="PROSITE" id="PS50110"/>
    </source>
</evidence>
<dbReference type="Gene3D" id="3.30.565.10">
    <property type="entry name" value="Histidine kinase-like ATPase, C-terminal domain"/>
    <property type="match status" value="1"/>
</dbReference>
<dbReference type="GO" id="GO:0005524">
    <property type="term" value="F:ATP binding"/>
    <property type="evidence" value="ECO:0007669"/>
    <property type="project" value="UniProtKB-KW"/>
</dbReference>
<dbReference type="InterPro" id="IPR005467">
    <property type="entry name" value="His_kinase_dom"/>
</dbReference>
<dbReference type="EC" id="2.7.13.3" evidence="2"/>
<reference evidence="11" key="1">
    <citation type="submission" date="2018-05" db="EMBL/GenBank/DDBJ databases">
        <authorList>
            <person name="Lanie J.A."/>
            <person name="Ng W.-L."/>
            <person name="Kazmierczak K.M."/>
            <person name="Andrzejewski T.M."/>
            <person name="Davidsen T.M."/>
            <person name="Wayne K.J."/>
            <person name="Tettelin H."/>
            <person name="Glass J.I."/>
            <person name="Rusch D."/>
            <person name="Podicherti R."/>
            <person name="Tsui H.-C.T."/>
            <person name="Winkler M.E."/>
        </authorList>
    </citation>
    <scope>NUCLEOTIDE SEQUENCE</scope>
</reference>
<dbReference type="InterPro" id="IPR011006">
    <property type="entry name" value="CheY-like_superfamily"/>
</dbReference>
<dbReference type="InterPro" id="IPR003594">
    <property type="entry name" value="HATPase_dom"/>
</dbReference>
<accession>A0A382EH77</accession>
<dbReference type="InterPro" id="IPR036097">
    <property type="entry name" value="HisK_dim/P_sf"/>
</dbReference>
<dbReference type="Pfam" id="PF00072">
    <property type="entry name" value="Response_reg"/>
    <property type="match status" value="2"/>
</dbReference>
<dbReference type="PROSITE" id="PS50110">
    <property type="entry name" value="RESPONSE_REGULATORY"/>
    <property type="match status" value="2"/>
</dbReference>
<evidence type="ECO:0000313" key="11">
    <source>
        <dbReference type="EMBL" id="SVB50146.1"/>
    </source>
</evidence>
<dbReference type="PRINTS" id="PR00344">
    <property type="entry name" value="BCTRLSENSOR"/>
</dbReference>
<protein>
    <recommendedName>
        <fullName evidence="2">histidine kinase</fullName>
        <ecNumber evidence="2">2.7.13.3</ecNumber>
    </recommendedName>
</protein>
<organism evidence="11">
    <name type="scientific">marine metagenome</name>
    <dbReference type="NCBI Taxonomy" id="408172"/>
    <lineage>
        <taxon>unclassified sequences</taxon>
        <taxon>metagenomes</taxon>
        <taxon>ecological metagenomes</taxon>
    </lineage>
</organism>
<feature type="non-terminal residue" evidence="11">
    <location>
        <position position="559"/>
    </location>
</feature>
<evidence type="ECO:0000256" key="8">
    <source>
        <dbReference type="ARBA" id="ARBA00023012"/>
    </source>
</evidence>
<dbReference type="InterPro" id="IPR004358">
    <property type="entry name" value="Sig_transdc_His_kin-like_C"/>
</dbReference>
<dbReference type="CDD" id="cd16922">
    <property type="entry name" value="HATPase_EvgS-ArcB-TorS-like"/>
    <property type="match status" value="1"/>
</dbReference>
<keyword evidence="8" id="KW-0902">Two-component regulatory system</keyword>
<evidence type="ECO:0000256" key="4">
    <source>
        <dbReference type="ARBA" id="ARBA00022679"/>
    </source>
</evidence>
<gene>
    <name evidence="11" type="ORF">METZ01_LOCUS203000</name>
</gene>
<proteinExistence type="predicted"/>
<evidence type="ECO:0000256" key="6">
    <source>
        <dbReference type="ARBA" id="ARBA00022777"/>
    </source>
</evidence>
<dbReference type="CDD" id="cd00082">
    <property type="entry name" value="HisKA"/>
    <property type="match status" value="1"/>
</dbReference>
<evidence type="ECO:0000259" key="9">
    <source>
        <dbReference type="PROSITE" id="PS50109"/>
    </source>
</evidence>
<keyword evidence="7" id="KW-0067">ATP-binding</keyword>
<comment type="catalytic activity">
    <reaction evidence="1">
        <text>ATP + protein L-histidine = ADP + protein N-phospho-L-histidine.</text>
        <dbReference type="EC" id="2.7.13.3"/>
    </reaction>
</comment>
<keyword evidence="3" id="KW-0597">Phosphoprotein</keyword>
<dbReference type="InterPro" id="IPR003661">
    <property type="entry name" value="HisK_dim/P_dom"/>
</dbReference>
<evidence type="ECO:0000256" key="3">
    <source>
        <dbReference type="ARBA" id="ARBA00022553"/>
    </source>
</evidence>
<dbReference type="CDD" id="cd17546">
    <property type="entry name" value="REC_hyHK_CKI1_RcsC-like"/>
    <property type="match status" value="1"/>
</dbReference>